<accession>A0AAV2I1K2</accession>
<dbReference type="SUPFAM" id="SSF101288">
    <property type="entry name" value="L27 domain"/>
    <property type="match status" value="1"/>
</dbReference>
<feature type="domain" description="PDZ" evidence="9">
    <location>
        <begin position="138"/>
        <end position="180"/>
    </location>
</feature>
<keyword evidence="5" id="KW-0597">Phosphoprotein</keyword>
<comment type="caution">
    <text evidence="11">The sequence shown here is derived from an EMBL/GenBank/DDBJ whole genome shotgun (WGS) entry which is preliminary data.</text>
</comment>
<keyword evidence="4" id="KW-1003">Cell membrane</keyword>
<dbReference type="GO" id="GO:0016324">
    <property type="term" value="C:apical plasma membrane"/>
    <property type="evidence" value="ECO:0007669"/>
    <property type="project" value="UniProtKB-SubCell"/>
</dbReference>
<evidence type="ECO:0000256" key="7">
    <source>
        <dbReference type="ARBA" id="ARBA00022949"/>
    </source>
</evidence>
<dbReference type="PANTHER" id="PTHR19964">
    <property type="entry name" value="MULTIPLE PDZ DOMAIN PROTEIN"/>
    <property type="match status" value="1"/>
</dbReference>
<name>A0AAV2I1K2_LYMST</name>
<evidence type="ECO:0000256" key="5">
    <source>
        <dbReference type="ARBA" id="ARBA00022553"/>
    </source>
</evidence>
<dbReference type="Pfam" id="PF09045">
    <property type="entry name" value="L27_2"/>
    <property type="match status" value="1"/>
</dbReference>
<dbReference type="EMBL" id="CAXITT010000363">
    <property type="protein sequence ID" value="CAL1539954.1"/>
    <property type="molecule type" value="Genomic_DNA"/>
</dbReference>
<proteinExistence type="predicted"/>
<evidence type="ECO:0000259" key="9">
    <source>
        <dbReference type="PROSITE" id="PS50106"/>
    </source>
</evidence>
<gene>
    <name evidence="11" type="ORF">GSLYS_00013687001</name>
</gene>
<reference evidence="11 12" key="1">
    <citation type="submission" date="2024-04" db="EMBL/GenBank/DDBJ databases">
        <authorList>
            <consortium name="Genoscope - CEA"/>
            <person name="William W."/>
        </authorList>
    </citation>
    <scope>NUCLEOTIDE SEQUENCE [LARGE SCALE GENOMIC DNA]</scope>
</reference>
<evidence type="ECO:0000256" key="3">
    <source>
        <dbReference type="ARBA" id="ARBA00022427"/>
    </source>
</evidence>
<evidence type="ECO:0000256" key="1">
    <source>
        <dbReference type="ARBA" id="ARBA00004221"/>
    </source>
</evidence>
<evidence type="ECO:0000313" key="12">
    <source>
        <dbReference type="Proteomes" id="UP001497497"/>
    </source>
</evidence>
<evidence type="ECO:0000256" key="8">
    <source>
        <dbReference type="ARBA" id="ARBA00023136"/>
    </source>
</evidence>
<evidence type="ECO:0000256" key="4">
    <source>
        <dbReference type="ARBA" id="ARBA00022475"/>
    </source>
</evidence>
<evidence type="ECO:0000259" key="10">
    <source>
        <dbReference type="PROSITE" id="PS51022"/>
    </source>
</evidence>
<keyword evidence="6" id="KW-0677">Repeat</keyword>
<keyword evidence="8" id="KW-0472">Membrane</keyword>
<dbReference type="InterPro" id="IPR001478">
    <property type="entry name" value="PDZ"/>
</dbReference>
<dbReference type="InterPro" id="IPR036892">
    <property type="entry name" value="L27_dom_sf"/>
</dbReference>
<comment type="subcellular location">
    <subcellularLocation>
        <location evidence="1">Apical cell membrane</location>
    </subcellularLocation>
    <subcellularLocation>
        <location evidence="2">Cell junction</location>
        <location evidence="2">Tight junction</location>
    </subcellularLocation>
</comment>
<dbReference type="Gene3D" id="2.30.42.10">
    <property type="match status" value="1"/>
</dbReference>
<evidence type="ECO:0008006" key="13">
    <source>
        <dbReference type="Google" id="ProtNLM"/>
    </source>
</evidence>
<evidence type="ECO:0000256" key="6">
    <source>
        <dbReference type="ARBA" id="ARBA00022737"/>
    </source>
</evidence>
<organism evidence="11 12">
    <name type="scientific">Lymnaea stagnalis</name>
    <name type="common">Great pond snail</name>
    <name type="synonym">Helix stagnalis</name>
    <dbReference type="NCBI Taxonomy" id="6523"/>
    <lineage>
        <taxon>Eukaryota</taxon>
        <taxon>Metazoa</taxon>
        <taxon>Spiralia</taxon>
        <taxon>Lophotrochozoa</taxon>
        <taxon>Mollusca</taxon>
        <taxon>Gastropoda</taxon>
        <taxon>Heterobranchia</taxon>
        <taxon>Euthyneura</taxon>
        <taxon>Panpulmonata</taxon>
        <taxon>Hygrophila</taxon>
        <taxon>Lymnaeoidea</taxon>
        <taxon>Lymnaeidae</taxon>
        <taxon>Lymnaea</taxon>
    </lineage>
</organism>
<dbReference type="PROSITE" id="PS51022">
    <property type="entry name" value="L27"/>
    <property type="match status" value="1"/>
</dbReference>
<dbReference type="InterPro" id="IPR004172">
    <property type="entry name" value="L27_dom"/>
</dbReference>
<dbReference type="InterPro" id="IPR036034">
    <property type="entry name" value="PDZ_sf"/>
</dbReference>
<keyword evidence="12" id="KW-1185">Reference proteome</keyword>
<evidence type="ECO:0000313" key="11">
    <source>
        <dbReference type="EMBL" id="CAL1539954.1"/>
    </source>
</evidence>
<feature type="domain" description="L27" evidence="10">
    <location>
        <begin position="3"/>
        <end position="63"/>
    </location>
</feature>
<dbReference type="PANTHER" id="PTHR19964:SF92">
    <property type="entry name" value="PATJ HOMOLOG"/>
    <property type="match status" value="1"/>
</dbReference>
<dbReference type="GO" id="GO:0005923">
    <property type="term" value="C:bicellular tight junction"/>
    <property type="evidence" value="ECO:0007669"/>
    <property type="project" value="UniProtKB-SubCell"/>
</dbReference>
<dbReference type="SUPFAM" id="SSF50156">
    <property type="entry name" value="PDZ domain-like"/>
    <property type="match status" value="1"/>
</dbReference>
<keyword evidence="7" id="KW-0965">Cell junction</keyword>
<dbReference type="InterPro" id="IPR051342">
    <property type="entry name" value="PDZ_scaffold"/>
</dbReference>
<dbReference type="Gene3D" id="1.10.287.650">
    <property type="entry name" value="L27 domain"/>
    <property type="match status" value="1"/>
</dbReference>
<evidence type="ECO:0000256" key="2">
    <source>
        <dbReference type="ARBA" id="ARBA00004435"/>
    </source>
</evidence>
<dbReference type="AlphaFoldDB" id="A0AAV2I1K2"/>
<sequence length="180" mass="19956">MSLVAESQTAADYLEILQRRLWMKGDHSQDEDLSSIIVMLESPLFRQLLTLQESLQELGHVSQTHPLTEDSFDLTSTGELIMNESSDGFTPENVADSSTLKVRGKPFNYAAPQLSSLGYEPEVERSIHKLAAGRPVHVIKLVKQDNMSLGFSVIGISKESKNEELGIYVRDIQPDGIAGR</sequence>
<protein>
    <recommendedName>
        <fullName evidence="13">PDZ domain-containing protein</fullName>
    </recommendedName>
</protein>
<keyword evidence="3" id="KW-0796">Tight junction</keyword>
<dbReference type="PROSITE" id="PS50106">
    <property type="entry name" value="PDZ"/>
    <property type="match status" value="1"/>
</dbReference>
<dbReference type="InterPro" id="IPR015132">
    <property type="entry name" value="L27_2"/>
</dbReference>
<dbReference type="Proteomes" id="UP001497497">
    <property type="component" value="Unassembled WGS sequence"/>
</dbReference>